<dbReference type="InterPro" id="IPR001736">
    <property type="entry name" value="PLipase_D/transphosphatidylase"/>
</dbReference>
<proteinExistence type="predicted"/>
<name>A0ABT3GJY8_9BACT</name>
<evidence type="ECO:0000313" key="4">
    <source>
        <dbReference type="Proteomes" id="UP001320876"/>
    </source>
</evidence>
<feature type="chain" id="PRO_5047019031" evidence="1">
    <location>
        <begin position="24"/>
        <end position="482"/>
    </location>
</feature>
<comment type="caution">
    <text evidence="3">The sequence shown here is derived from an EMBL/GenBank/DDBJ whole genome shotgun (WGS) entry which is preliminary data.</text>
</comment>
<evidence type="ECO:0000256" key="1">
    <source>
        <dbReference type="SAM" id="SignalP"/>
    </source>
</evidence>
<dbReference type="EMBL" id="JAPDDT010000006">
    <property type="protein sequence ID" value="MCW1923829.1"/>
    <property type="molecule type" value="Genomic_DNA"/>
</dbReference>
<dbReference type="Gene3D" id="3.30.870.10">
    <property type="entry name" value="Endonuclease Chain A"/>
    <property type="match status" value="2"/>
</dbReference>
<dbReference type="Pfam" id="PF13091">
    <property type="entry name" value="PLDc_2"/>
    <property type="match status" value="2"/>
</dbReference>
<feature type="domain" description="PLD phosphodiesterase" evidence="2">
    <location>
        <begin position="234"/>
        <end position="256"/>
    </location>
</feature>
<organism evidence="3 4">
    <name type="scientific">Luteolibacter arcticus</name>
    <dbReference type="NCBI Taxonomy" id="1581411"/>
    <lineage>
        <taxon>Bacteria</taxon>
        <taxon>Pseudomonadati</taxon>
        <taxon>Verrucomicrobiota</taxon>
        <taxon>Verrucomicrobiia</taxon>
        <taxon>Verrucomicrobiales</taxon>
        <taxon>Verrucomicrobiaceae</taxon>
        <taxon>Luteolibacter</taxon>
    </lineage>
</organism>
<gene>
    <name evidence="3" type="ORF">OKA05_14775</name>
</gene>
<dbReference type="PANTHER" id="PTHR21248:SF22">
    <property type="entry name" value="PHOSPHOLIPASE D"/>
    <property type="match status" value="1"/>
</dbReference>
<reference evidence="3 4" key="1">
    <citation type="submission" date="2022-10" db="EMBL/GenBank/DDBJ databases">
        <title>Luteolibacter arcticus strain CCTCC AB 2014275, whole genome shotgun sequencing project.</title>
        <authorList>
            <person name="Zhao G."/>
            <person name="Shen L."/>
        </authorList>
    </citation>
    <scope>NUCLEOTIDE SEQUENCE [LARGE SCALE GENOMIC DNA]</scope>
    <source>
        <strain evidence="3 4">CCTCC AB 2014275</strain>
    </source>
</reference>
<dbReference type="InterPro" id="IPR025202">
    <property type="entry name" value="PLD-like_dom"/>
</dbReference>
<dbReference type="CDD" id="cd09112">
    <property type="entry name" value="PLDc_CLS_2"/>
    <property type="match status" value="1"/>
</dbReference>
<dbReference type="PANTHER" id="PTHR21248">
    <property type="entry name" value="CARDIOLIPIN SYNTHASE"/>
    <property type="match status" value="1"/>
</dbReference>
<sequence length="482" mass="53202">MFTSHAVLPLAGALMVASCSGLAQNYRYPSGLRDEKTATKQDDHKLSRSALGLKVVGGTALSAARQPVATARVGGMVLWQRPFELLAGGIPGSHKVLPLPPEVPGTPEFEALLDRKRLPAAVPGKLTWLVDGKDYVPELNRQARAARHSIDSQVYIFDNDDAAVAYADILRQRSSEVSVRVVFDELGSMMSWGKPPETPYPGGGQPPRDMSRYLRQGSNVKVRSIPNPWLVCDHTKLHVFDRQVAVMGCANIGREYASEWHDLLFRVEGPAVAKLQQDYNATWRRADPVGLFGAFRRKTAVPPDPREVKGAYPLRIIRTDPAAGRREIQKSMVLAIRAARTRIWIEDPYVSNDDITEALEDAARRGVDVRMIYPSKNDSKIMDIANRAFATKLVKAGGRAYAYPKMTHLKVMICDGWACVGSANLDTLSMRINRELNVAFNDRRAIDALIASVFRPDFAVSSPHRESDPASAPLIETIADQL</sequence>
<feature type="signal peptide" evidence="1">
    <location>
        <begin position="1"/>
        <end position="23"/>
    </location>
</feature>
<keyword evidence="4" id="KW-1185">Reference proteome</keyword>
<dbReference type="Proteomes" id="UP001320876">
    <property type="component" value="Unassembled WGS sequence"/>
</dbReference>
<accession>A0ABT3GJY8</accession>
<dbReference type="SUPFAM" id="SSF56024">
    <property type="entry name" value="Phospholipase D/nuclease"/>
    <property type="match status" value="2"/>
</dbReference>
<feature type="domain" description="PLD phosphodiesterase" evidence="2">
    <location>
        <begin position="403"/>
        <end position="429"/>
    </location>
</feature>
<evidence type="ECO:0000259" key="2">
    <source>
        <dbReference type="PROSITE" id="PS50035"/>
    </source>
</evidence>
<keyword evidence="1" id="KW-0732">Signal</keyword>
<protein>
    <submittedName>
        <fullName evidence="3">Phosphatidylserine/phosphatidylglycerophosphate/ cardiolipin synthase family protein</fullName>
    </submittedName>
</protein>
<dbReference type="PROSITE" id="PS50035">
    <property type="entry name" value="PLD"/>
    <property type="match status" value="2"/>
</dbReference>
<evidence type="ECO:0000313" key="3">
    <source>
        <dbReference type="EMBL" id="MCW1923829.1"/>
    </source>
</evidence>
<dbReference type="RefSeq" id="WP_264487936.1">
    <property type="nucleotide sequence ID" value="NZ_JAPDDT010000006.1"/>
</dbReference>